<feature type="domain" description="PIH1 N-terminal" evidence="13">
    <location>
        <begin position="35"/>
        <end position="168"/>
    </location>
</feature>
<dbReference type="GO" id="GO:0045184">
    <property type="term" value="P:establishment of protein localization"/>
    <property type="evidence" value="ECO:0007669"/>
    <property type="project" value="TreeGrafter"/>
</dbReference>
<organism evidence="14 15">
    <name type="scientific">Blomia tropicalis</name>
    <name type="common">Mite</name>
    <dbReference type="NCBI Taxonomy" id="40697"/>
    <lineage>
        <taxon>Eukaryota</taxon>
        <taxon>Metazoa</taxon>
        <taxon>Ecdysozoa</taxon>
        <taxon>Arthropoda</taxon>
        <taxon>Chelicerata</taxon>
        <taxon>Arachnida</taxon>
        <taxon>Acari</taxon>
        <taxon>Acariformes</taxon>
        <taxon>Sarcoptiformes</taxon>
        <taxon>Astigmata</taxon>
        <taxon>Glycyphagoidea</taxon>
        <taxon>Echimyopodidae</taxon>
        <taxon>Blomia</taxon>
    </lineage>
</organism>
<evidence type="ECO:0000256" key="10">
    <source>
        <dbReference type="ARBA" id="ARBA00023136"/>
    </source>
</evidence>
<dbReference type="GO" id="GO:0007399">
    <property type="term" value="P:nervous system development"/>
    <property type="evidence" value="ECO:0007669"/>
    <property type="project" value="TreeGrafter"/>
</dbReference>
<comment type="similarity">
    <text evidence="3">Belongs to the WD repeat fritz family.</text>
</comment>
<comment type="caution">
    <text evidence="14">The sequence shown here is derived from an EMBL/GenBank/DDBJ whole genome shotgun (WGS) entry which is preliminary data.</text>
</comment>
<keyword evidence="5" id="KW-0963">Cytoplasm</keyword>
<keyword evidence="7" id="KW-0677">Repeat</keyword>
<evidence type="ECO:0000256" key="7">
    <source>
        <dbReference type="ARBA" id="ARBA00022737"/>
    </source>
</evidence>
<keyword evidence="6" id="KW-0853">WD repeat</keyword>
<dbReference type="PANTHER" id="PTHR13667:SF5">
    <property type="entry name" value="WD REPEAT-CONTAINING AND PLANAR CELL POLARITY EFFECTOR PROTEIN FRITZ HOMOLOG"/>
    <property type="match status" value="1"/>
</dbReference>
<evidence type="ECO:0000256" key="3">
    <source>
        <dbReference type="ARBA" id="ARBA00006059"/>
    </source>
</evidence>
<dbReference type="EMBL" id="JAPWDV010000001">
    <property type="protein sequence ID" value="KAJ6222787.1"/>
    <property type="molecule type" value="Genomic_DNA"/>
</dbReference>
<dbReference type="AlphaFoldDB" id="A0A9Q0MC06"/>
<evidence type="ECO:0000256" key="4">
    <source>
        <dbReference type="ARBA" id="ARBA00022475"/>
    </source>
</evidence>
<keyword evidence="9" id="KW-0969">Cilium</keyword>
<keyword evidence="4" id="KW-1003">Cell membrane</keyword>
<dbReference type="GO" id="GO:0097541">
    <property type="term" value="C:axonemal basal plate"/>
    <property type="evidence" value="ECO:0007669"/>
    <property type="project" value="TreeGrafter"/>
</dbReference>
<gene>
    <name evidence="14" type="ORF">RDWZM_001332</name>
</gene>
<dbReference type="Pfam" id="PF08190">
    <property type="entry name" value="PIH1"/>
    <property type="match status" value="1"/>
</dbReference>
<evidence type="ECO:0000256" key="1">
    <source>
        <dbReference type="ARBA" id="ARBA00004236"/>
    </source>
</evidence>
<evidence type="ECO:0000256" key="11">
    <source>
        <dbReference type="ARBA" id="ARBA00023212"/>
    </source>
</evidence>
<reference evidence="14" key="1">
    <citation type="submission" date="2022-12" db="EMBL/GenBank/DDBJ databases">
        <title>Genome assemblies of Blomia tropicalis.</title>
        <authorList>
            <person name="Cui Y."/>
        </authorList>
    </citation>
    <scope>NUCLEOTIDE SEQUENCE</scope>
    <source>
        <tissue evidence="14">Adult mites</tissue>
    </source>
</reference>
<keyword evidence="11" id="KW-0206">Cytoskeleton</keyword>
<evidence type="ECO:0000256" key="8">
    <source>
        <dbReference type="ARBA" id="ARBA00022794"/>
    </source>
</evidence>
<accession>A0A9Q0MC06</accession>
<evidence type="ECO:0000256" key="5">
    <source>
        <dbReference type="ARBA" id="ARBA00022490"/>
    </source>
</evidence>
<evidence type="ECO:0000313" key="15">
    <source>
        <dbReference type="Proteomes" id="UP001142055"/>
    </source>
</evidence>
<dbReference type="Pfam" id="PF11768">
    <property type="entry name" value="Frtz"/>
    <property type="match status" value="1"/>
</dbReference>
<dbReference type="Proteomes" id="UP001142055">
    <property type="component" value="Chromosome 1"/>
</dbReference>
<keyword evidence="10" id="KW-0472">Membrane</keyword>
<comment type="subcellular location">
    <subcellularLocation>
        <location evidence="1">Cell membrane</location>
    </subcellularLocation>
    <subcellularLocation>
        <location evidence="2">Cytoplasm</location>
        <location evidence="2">Cytoskeleton</location>
        <location evidence="2">Cilium axoneme</location>
    </subcellularLocation>
</comment>
<sequence length="835" mass="96024">MFTPSIFVLLINRNHGGKAHIKLVNFVDSNIKIKEPGFCVKTYYVNNREKLFINFCHSTSVSPPPLCLTEQDLKKLIEEEDFHALEKFSVPLILEGVEPTMDKNGKLAQLTHAIVNSRFYNESLSDSETYQNFLIYITIEIINAKLATTSKMKLDHNSAVILQNKKYKLGGNKCSFNKFINVPKPIQSVSPLNPALISASEKNNESENDNVRISLDLKLNLIEIVFKLTEHRVTDLNKLQLFLNEDRIIVKYNEQVVNDFFLSFNMITDEAVATFKSNVLRLKFVTNLFDNKCSNICPSISNSKQRKIKNRLKTLRNHMANYGLIAVKWAEFGYFNGLLLVFRHGTITSICFASDGSICCVYHENYLHTKLASHRVSSIEIDSQYILVSYIEPYLTYISLDRNFDSKKKYLKFKLKSNCISKTIQLDRNNRHILSKRNLIVSPQHAIVWWNTTLFSNWSLPGGNCQAPNLTLIKLDSLSIIASERISGEIIKNNFVYHEPNNFGVLCRQSNISFSLTYMVFEIGSSKSDSTSIISPDHKSNKVDLKTIFNANIPLDKSCLYAEFTKLQDKILLLCDDESVMLFNIEQNVLYSLHSSMPYGRLSMYDVAFNNIAFDIQHCNSTESVLNKNGDIGILGTSMSIKRLQFLSPQMLALVLVDNKRQDVKNQTTQSTSSSTISCQLLLLTLSHEVDFKFLTHEYLHLNKYEEALNILRVINWNCSFEQAYYCLNEIFQYFLKLPLDNELESKIESTLATFLIPCTPIDYKIFEQILPFIRHLAIRFFYHLIRNQSYSKAYQLGIELKSRRHFLLLYQIAKQNGLNDLMRASFNQVQQLTA</sequence>
<proteinExistence type="inferred from homology"/>
<evidence type="ECO:0000256" key="12">
    <source>
        <dbReference type="ARBA" id="ARBA00023273"/>
    </source>
</evidence>
<evidence type="ECO:0000256" key="6">
    <source>
        <dbReference type="ARBA" id="ARBA00022574"/>
    </source>
</evidence>
<keyword evidence="12" id="KW-0966">Cell projection</keyword>
<dbReference type="InterPro" id="IPR012981">
    <property type="entry name" value="PIH1_N"/>
</dbReference>
<protein>
    <recommendedName>
        <fullName evidence="13">PIH1 N-terminal domain-containing protein</fullName>
    </recommendedName>
</protein>
<keyword evidence="8" id="KW-0970">Cilium biogenesis/degradation</keyword>
<evidence type="ECO:0000256" key="9">
    <source>
        <dbReference type="ARBA" id="ARBA00023069"/>
    </source>
</evidence>
<dbReference type="GO" id="GO:0005886">
    <property type="term" value="C:plasma membrane"/>
    <property type="evidence" value="ECO:0007669"/>
    <property type="project" value="UniProtKB-SubCell"/>
</dbReference>
<dbReference type="InterPro" id="IPR024511">
    <property type="entry name" value="Frtz"/>
</dbReference>
<name>A0A9Q0MC06_BLOTA</name>
<evidence type="ECO:0000256" key="2">
    <source>
        <dbReference type="ARBA" id="ARBA00004430"/>
    </source>
</evidence>
<keyword evidence="15" id="KW-1185">Reference proteome</keyword>
<dbReference type="PANTHER" id="PTHR13667">
    <property type="entry name" value="HOMOLOC-13"/>
    <property type="match status" value="1"/>
</dbReference>
<dbReference type="GO" id="GO:0044782">
    <property type="term" value="P:cilium organization"/>
    <property type="evidence" value="ECO:0007669"/>
    <property type="project" value="TreeGrafter"/>
</dbReference>
<evidence type="ECO:0000313" key="14">
    <source>
        <dbReference type="EMBL" id="KAJ6222787.1"/>
    </source>
</evidence>
<evidence type="ECO:0000259" key="13">
    <source>
        <dbReference type="Pfam" id="PF08190"/>
    </source>
</evidence>